<dbReference type="InterPro" id="IPR036291">
    <property type="entry name" value="NAD(P)-bd_dom_sf"/>
</dbReference>
<accession>A0A1C4WCC2</accession>
<dbReference type="AlphaFoldDB" id="A0A1C4WCC2"/>
<dbReference type="Proteomes" id="UP000198228">
    <property type="component" value="Chromosome I"/>
</dbReference>
<dbReference type="PRINTS" id="PR00081">
    <property type="entry name" value="GDHRDH"/>
</dbReference>
<sequence>MTLPSAAVEHHATVSRMADRSVLVTGGTGGLGGAVTAAFVQAGWRVVVPQRESATGARPAASGPVRVTADLMDPAGVERAVRAAADDDAAPLRAVVNLVGGYASGGRVHETPVEEFERMLSINLRPTYLVTQAALPHLIAAGGGAVVCVSSRAALAPFPGAAGYATAKAAVLAFANAVAVEYRASGVRCNTVLPSVIDTPANRAAQPGADHRRWVTPAEIAPVVRFLASDDSAPTSGAAVPVYGRA</sequence>
<name>A0A1C4WCC2_9ACTN</name>
<organism evidence="3 4">
    <name type="scientific">Micromonospora purpureochromogenes</name>
    <dbReference type="NCBI Taxonomy" id="47872"/>
    <lineage>
        <taxon>Bacteria</taxon>
        <taxon>Bacillati</taxon>
        <taxon>Actinomycetota</taxon>
        <taxon>Actinomycetes</taxon>
        <taxon>Micromonosporales</taxon>
        <taxon>Micromonosporaceae</taxon>
        <taxon>Micromonospora</taxon>
    </lineage>
</organism>
<protein>
    <submittedName>
        <fullName evidence="3">NAD(P)-dependent dehydrogenase, short-chain alcohol dehydrogenase family</fullName>
    </submittedName>
</protein>
<gene>
    <name evidence="3" type="ORF">GA0074696_1771</name>
</gene>
<evidence type="ECO:0000256" key="1">
    <source>
        <dbReference type="ARBA" id="ARBA00006484"/>
    </source>
</evidence>
<dbReference type="GO" id="GO:0016491">
    <property type="term" value="F:oxidoreductase activity"/>
    <property type="evidence" value="ECO:0007669"/>
    <property type="project" value="UniProtKB-KW"/>
</dbReference>
<dbReference type="InterPro" id="IPR002347">
    <property type="entry name" value="SDR_fam"/>
</dbReference>
<dbReference type="PANTHER" id="PTHR24321">
    <property type="entry name" value="DEHYDROGENASES, SHORT CHAIN"/>
    <property type="match status" value="1"/>
</dbReference>
<reference evidence="3 4" key="1">
    <citation type="submission" date="2016-06" db="EMBL/GenBank/DDBJ databases">
        <authorList>
            <person name="Kjaerup R.B."/>
            <person name="Dalgaard T.S."/>
            <person name="Juul-Madsen H.R."/>
        </authorList>
    </citation>
    <scope>NUCLEOTIDE SEQUENCE [LARGE SCALE GENOMIC DNA]</scope>
    <source>
        <strain evidence="3 4">DSM 43821</strain>
    </source>
</reference>
<evidence type="ECO:0000256" key="2">
    <source>
        <dbReference type="ARBA" id="ARBA00023002"/>
    </source>
</evidence>
<evidence type="ECO:0000313" key="3">
    <source>
        <dbReference type="EMBL" id="SCE93886.1"/>
    </source>
</evidence>
<evidence type="ECO:0000313" key="4">
    <source>
        <dbReference type="Proteomes" id="UP000198228"/>
    </source>
</evidence>
<proteinExistence type="inferred from homology"/>
<dbReference type="PANTHER" id="PTHR24321:SF8">
    <property type="entry name" value="ESTRADIOL 17-BETA-DEHYDROGENASE 8-RELATED"/>
    <property type="match status" value="1"/>
</dbReference>
<dbReference type="EMBL" id="LT607410">
    <property type="protein sequence ID" value="SCE93886.1"/>
    <property type="molecule type" value="Genomic_DNA"/>
</dbReference>
<comment type="similarity">
    <text evidence="1">Belongs to the short-chain dehydrogenases/reductases (SDR) family.</text>
</comment>
<dbReference type="SUPFAM" id="SSF51735">
    <property type="entry name" value="NAD(P)-binding Rossmann-fold domains"/>
    <property type="match status" value="1"/>
</dbReference>
<keyword evidence="2" id="KW-0560">Oxidoreductase</keyword>
<dbReference type="Gene3D" id="3.40.50.720">
    <property type="entry name" value="NAD(P)-binding Rossmann-like Domain"/>
    <property type="match status" value="1"/>
</dbReference>
<dbReference type="InterPro" id="IPR020904">
    <property type="entry name" value="Sc_DH/Rdtase_CS"/>
</dbReference>
<dbReference type="Pfam" id="PF00106">
    <property type="entry name" value="adh_short"/>
    <property type="match status" value="1"/>
</dbReference>
<dbReference type="PROSITE" id="PS00061">
    <property type="entry name" value="ADH_SHORT"/>
    <property type="match status" value="1"/>
</dbReference>